<evidence type="ECO:0000256" key="4">
    <source>
        <dbReference type="ARBA" id="ARBA00022692"/>
    </source>
</evidence>
<dbReference type="InterPro" id="IPR004299">
    <property type="entry name" value="MBOAT_fam"/>
</dbReference>
<dbReference type="PANTHER" id="PTHR13285:SF18">
    <property type="entry name" value="PROTEIN-CYSTEINE N-PALMITOYLTRANSFERASE RASP"/>
    <property type="match status" value="1"/>
</dbReference>
<comment type="similarity">
    <text evidence="2 7">Belongs to the membrane-bound acyltransferase family.</text>
</comment>
<keyword evidence="7" id="KW-0808">Transferase</keyword>
<evidence type="ECO:0000256" key="1">
    <source>
        <dbReference type="ARBA" id="ARBA00004651"/>
    </source>
</evidence>
<dbReference type="AlphaFoldDB" id="A0A6I3NEZ2"/>
<dbReference type="InterPro" id="IPR024194">
    <property type="entry name" value="Ac/AlaTfrase_AlgI/DltB"/>
</dbReference>
<proteinExistence type="inferred from homology"/>
<dbReference type="InterPro" id="IPR028362">
    <property type="entry name" value="AlgI"/>
</dbReference>
<evidence type="ECO:0000256" key="2">
    <source>
        <dbReference type="ARBA" id="ARBA00010323"/>
    </source>
</evidence>
<evidence type="ECO:0000313" key="8">
    <source>
        <dbReference type="EMBL" id="MTL95402.1"/>
    </source>
</evidence>
<keyword evidence="7" id="KW-0012">Acyltransferase</keyword>
<evidence type="ECO:0000256" key="7">
    <source>
        <dbReference type="PIRNR" id="PIRNR016636"/>
    </source>
</evidence>
<name>A0A6I3NEZ2_9FIRM</name>
<dbReference type="PIRSF" id="PIRSF016636">
    <property type="entry name" value="AlgI_DltB"/>
    <property type="match status" value="1"/>
</dbReference>
<keyword evidence="3 7" id="KW-1003">Cell membrane</keyword>
<keyword evidence="5" id="KW-1133">Transmembrane helix</keyword>
<reference evidence="8" key="1">
    <citation type="journal article" date="2019" name="Nat. Med.">
        <title>A library of human gut bacterial isolates paired with longitudinal multiomics data enables mechanistic microbiome research.</title>
        <authorList>
            <person name="Poyet M."/>
            <person name="Groussin M."/>
            <person name="Gibbons S.M."/>
            <person name="Avila-Pacheco J."/>
            <person name="Jiang X."/>
            <person name="Kearney S.M."/>
            <person name="Perrotta A.R."/>
            <person name="Berdy B."/>
            <person name="Zhao S."/>
            <person name="Lieberman T.D."/>
            <person name="Swanson P.K."/>
            <person name="Smith M."/>
            <person name="Roesemann S."/>
            <person name="Alexander J.E."/>
            <person name="Rich S.A."/>
            <person name="Livny J."/>
            <person name="Vlamakis H."/>
            <person name="Clish C."/>
            <person name="Bullock K."/>
            <person name="Deik A."/>
            <person name="Scott J."/>
            <person name="Pierce K.A."/>
            <person name="Xavier R.J."/>
            <person name="Alm E.J."/>
        </authorList>
    </citation>
    <scope>NUCLEOTIDE SEQUENCE</scope>
    <source>
        <strain evidence="8">BIOML-A179</strain>
    </source>
</reference>
<evidence type="ECO:0000256" key="6">
    <source>
        <dbReference type="ARBA" id="ARBA00023136"/>
    </source>
</evidence>
<dbReference type="GO" id="GO:0005886">
    <property type="term" value="C:plasma membrane"/>
    <property type="evidence" value="ECO:0007669"/>
    <property type="project" value="UniProtKB-SubCell"/>
</dbReference>
<dbReference type="PIRSF" id="PIRSF500217">
    <property type="entry name" value="AlgI"/>
    <property type="match status" value="1"/>
</dbReference>
<dbReference type="InterPro" id="IPR051085">
    <property type="entry name" value="MB_O-acyltransferase"/>
</dbReference>
<gene>
    <name evidence="8" type="ORF">GMA64_12760</name>
</gene>
<dbReference type="GO" id="GO:0042121">
    <property type="term" value="P:alginic acid biosynthetic process"/>
    <property type="evidence" value="ECO:0007669"/>
    <property type="project" value="InterPro"/>
</dbReference>
<dbReference type="PANTHER" id="PTHR13285">
    <property type="entry name" value="ACYLTRANSFERASE"/>
    <property type="match status" value="1"/>
</dbReference>
<accession>A0A6I3NEZ2</accession>
<dbReference type="EMBL" id="WMQV01000044">
    <property type="protein sequence ID" value="MTL95402.1"/>
    <property type="molecule type" value="Genomic_DNA"/>
</dbReference>
<keyword evidence="4" id="KW-0812">Transmembrane</keyword>
<evidence type="ECO:0000256" key="5">
    <source>
        <dbReference type="ARBA" id="ARBA00022989"/>
    </source>
</evidence>
<keyword evidence="6 7" id="KW-0472">Membrane</keyword>
<dbReference type="GO" id="GO:0016746">
    <property type="term" value="F:acyltransferase activity"/>
    <property type="evidence" value="ECO:0007669"/>
    <property type="project" value="UniProtKB-KW"/>
</dbReference>
<sequence>MLFSSTIFLFAFLPFVWIGYFLLKPFRRVSNVFLLIVSLLFYAFGEPIFVWLMITSIVVNYFLGLWSEKVEHGSKAGKWLMFWMLLYNIGILFVFKYLGPTMMFINTQGNYQLPIPDFLLPIGISFFTFQSISYVVDIYRKNAKAQHNILNVGLYISFFPQLIAGPIVRYNTIAWEIENRRENWNDFSTGMNRFVIGLAKKVLLSNTIAIVADRAFLQVNDGLSLVFAWVGAIAYGLQIYYDFSGYSDMAIGLGLMLGFHFDENFNFPYIAQSVSEFWRRWHISLGQWFRDYVYFPLGGSRVSNPDILIRNLFVVWLLTGIWHGAKETFIVWGLWFFIFILIEKLFPFMKWMRKKGRVWPRVYTLLVVLFGWVLFRSNSMTDAFSYFGSMLNPLKSHFLSSQDLMYLKEYGLFFMAGLIFAVPLKPIKGMKWISPIAMWLLFMISVTYLVKGTYNPFIYFNF</sequence>
<dbReference type="Pfam" id="PF03062">
    <property type="entry name" value="MBOAT"/>
    <property type="match status" value="1"/>
</dbReference>
<comment type="caution">
    <text evidence="8">The sequence shown here is derived from an EMBL/GenBank/DDBJ whole genome shotgun (WGS) entry which is preliminary data.</text>
</comment>
<organism evidence="8">
    <name type="scientific">Turicibacter sanguinis</name>
    <dbReference type="NCBI Taxonomy" id="154288"/>
    <lineage>
        <taxon>Bacteria</taxon>
        <taxon>Bacillati</taxon>
        <taxon>Bacillota</taxon>
        <taxon>Erysipelotrichia</taxon>
        <taxon>Erysipelotrichales</taxon>
        <taxon>Turicibacteraceae</taxon>
        <taxon>Turicibacter</taxon>
    </lineage>
</organism>
<comment type="subcellular location">
    <subcellularLocation>
        <location evidence="1">Cell membrane</location>
        <topology evidence="1">Multi-pass membrane protein</topology>
    </subcellularLocation>
</comment>
<protein>
    <submittedName>
        <fullName evidence="8">MBOAT family protein</fullName>
    </submittedName>
</protein>
<evidence type="ECO:0000256" key="3">
    <source>
        <dbReference type="ARBA" id="ARBA00022475"/>
    </source>
</evidence>